<feature type="transmembrane region" description="Helical" evidence="1">
    <location>
        <begin position="82"/>
        <end position="102"/>
    </location>
</feature>
<evidence type="ECO:0000313" key="3">
    <source>
        <dbReference type="Proteomes" id="UP001465976"/>
    </source>
</evidence>
<keyword evidence="1" id="KW-0472">Membrane</keyword>
<keyword evidence="1" id="KW-1133">Transmembrane helix</keyword>
<dbReference type="Proteomes" id="UP001465976">
    <property type="component" value="Unassembled WGS sequence"/>
</dbReference>
<evidence type="ECO:0000256" key="1">
    <source>
        <dbReference type="SAM" id="Phobius"/>
    </source>
</evidence>
<keyword evidence="3" id="KW-1185">Reference proteome</keyword>
<comment type="caution">
    <text evidence="2">The sequence shown here is derived from an EMBL/GenBank/DDBJ whole genome shotgun (WGS) entry which is preliminary data.</text>
</comment>
<name>A0ABR3EKC3_9AGAR</name>
<feature type="transmembrane region" description="Helical" evidence="1">
    <location>
        <begin position="129"/>
        <end position="150"/>
    </location>
</feature>
<organism evidence="2 3">
    <name type="scientific">Marasmius crinis-equi</name>
    <dbReference type="NCBI Taxonomy" id="585013"/>
    <lineage>
        <taxon>Eukaryota</taxon>
        <taxon>Fungi</taxon>
        <taxon>Dikarya</taxon>
        <taxon>Basidiomycota</taxon>
        <taxon>Agaricomycotina</taxon>
        <taxon>Agaricomycetes</taxon>
        <taxon>Agaricomycetidae</taxon>
        <taxon>Agaricales</taxon>
        <taxon>Marasmiineae</taxon>
        <taxon>Marasmiaceae</taxon>
        <taxon>Marasmius</taxon>
    </lineage>
</organism>
<protein>
    <submittedName>
        <fullName evidence="2">Uncharacterized protein</fullName>
    </submittedName>
</protein>
<feature type="transmembrane region" description="Helical" evidence="1">
    <location>
        <begin position="20"/>
        <end position="37"/>
    </location>
</feature>
<proteinExistence type="predicted"/>
<dbReference type="EMBL" id="JBAHYK010003705">
    <property type="protein sequence ID" value="KAL0563281.1"/>
    <property type="molecule type" value="Genomic_DNA"/>
</dbReference>
<keyword evidence="1" id="KW-0812">Transmembrane</keyword>
<feature type="transmembrane region" description="Helical" evidence="1">
    <location>
        <begin position="193"/>
        <end position="220"/>
    </location>
</feature>
<reference evidence="2 3" key="1">
    <citation type="submission" date="2024-02" db="EMBL/GenBank/DDBJ databases">
        <title>A draft genome for the cacao thread blight pathogen Marasmius crinis-equi.</title>
        <authorList>
            <person name="Cohen S.P."/>
            <person name="Baruah I.K."/>
            <person name="Amoako-Attah I."/>
            <person name="Bukari Y."/>
            <person name="Meinhardt L.W."/>
            <person name="Bailey B.A."/>
        </authorList>
    </citation>
    <scope>NUCLEOTIDE SEQUENCE [LARGE SCALE GENOMIC DNA]</scope>
    <source>
        <strain evidence="2 3">GH-76</strain>
    </source>
</reference>
<gene>
    <name evidence="2" type="ORF">V5O48_018792</name>
</gene>
<accession>A0ABR3EKC3</accession>
<evidence type="ECO:0000313" key="2">
    <source>
        <dbReference type="EMBL" id="KAL0563281.1"/>
    </source>
</evidence>
<feature type="transmembrane region" description="Helical" evidence="1">
    <location>
        <begin position="49"/>
        <end position="70"/>
    </location>
</feature>
<sequence length="249" mass="27876">MTPEPCIVANPDISGIGVRISVYIQSFLCFIPALCFASDGVLDYHEEEALYKISTQLILFSIGLLITTAVEQATKGIGNHHIILVLNMCWMINSSALVICLFHTKIKDGKTGSIDWSARYFRPRRKTELWGGLLVSANLIGMSILGIWLWHRRRLIKQDGVAPNDGCLDSIQSVFFFVKHYPLSDVAIQIVSLLFYSLMILPVVNVSICMFFTWLFSILIHALYPPQLNSALFGALLPERMEEPLATLG</sequence>